<organism evidence="1 2">
    <name type="scientific">Strigamia maritima</name>
    <name type="common">European centipede</name>
    <name type="synonym">Geophilus maritimus</name>
    <dbReference type="NCBI Taxonomy" id="126957"/>
    <lineage>
        <taxon>Eukaryota</taxon>
        <taxon>Metazoa</taxon>
        <taxon>Ecdysozoa</taxon>
        <taxon>Arthropoda</taxon>
        <taxon>Myriapoda</taxon>
        <taxon>Chilopoda</taxon>
        <taxon>Pleurostigmophora</taxon>
        <taxon>Geophilomorpha</taxon>
        <taxon>Linotaeniidae</taxon>
        <taxon>Strigamia</taxon>
    </lineage>
</organism>
<reference evidence="2" key="1">
    <citation type="submission" date="2011-05" db="EMBL/GenBank/DDBJ databases">
        <authorList>
            <person name="Richards S.R."/>
            <person name="Qu J."/>
            <person name="Jiang H."/>
            <person name="Jhangiani S.N."/>
            <person name="Agravi P."/>
            <person name="Goodspeed R."/>
            <person name="Gross S."/>
            <person name="Mandapat C."/>
            <person name="Jackson L."/>
            <person name="Mathew T."/>
            <person name="Pu L."/>
            <person name="Thornton R."/>
            <person name="Saada N."/>
            <person name="Wilczek-Boney K.B."/>
            <person name="Lee S."/>
            <person name="Kovar C."/>
            <person name="Wu Y."/>
            <person name="Scherer S.E."/>
            <person name="Worley K.C."/>
            <person name="Muzny D.M."/>
            <person name="Gibbs R."/>
        </authorList>
    </citation>
    <scope>NUCLEOTIDE SEQUENCE</scope>
    <source>
        <strain evidence="2">Brora</strain>
    </source>
</reference>
<dbReference type="EnsemblMetazoa" id="SMAR003622-RA">
    <property type="protein sequence ID" value="SMAR003622-PA"/>
    <property type="gene ID" value="SMAR003622"/>
</dbReference>
<evidence type="ECO:0000313" key="2">
    <source>
        <dbReference type="Proteomes" id="UP000014500"/>
    </source>
</evidence>
<accession>T1IRD4</accession>
<dbReference type="Proteomes" id="UP000014500">
    <property type="component" value="Unassembled WGS sequence"/>
</dbReference>
<proteinExistence type="predicted"/>
<reference evidence="1" key="2">
    <citation type="submission" date="2015-02" db="UniProtKB">
        <authorList>
            <consortium name="EnsemblMetazoa"/>
        </authorList>
    </citation>
    <scope>IDENTIFICATION</scope>
</reference>
<protein>
    <submittedName>
        <fullName evidence="1">Uncharacterized protein</fullName>
    </submittedName>
</protein>
<dbReference type="AlphaFoldDB" id="T1IRD4"/>
<dbReference type="HOGENOM" id="CLU_2530322_0_0_1"/>
<dbReference type="EMBL" id="JH431353">
    <property type="status" value="NOT_ANNOTATED_CDS"/>
    <property type="molecule type" value="Genomic_DNA"/>
</dbReference>
<name>T1IRD4_STRMM</name>
<sequence>MTITSGSIFYISDTEDYGTRSNRANTLSSYFEANKKVFLNSKLYLTIRARNNSHWLMTYIVSKVYIVLSYFNPLVESSRKIIVS</sequence>
<evidence type="ECO:0000313" key="1">
    <source>
        <dbReference type="EnsemblMetazoa" id="SMAR003622-PA"/>
    </source>
</evidence>
<keyword evidence="2" id="KW-1185">Reference proteome</keyword>